<gene>
    <name evidence="1" type="ORF">NFI95_09230</name>
</gene>
<dbReference type="SUPFAM" id="SSF141452">
    <property type="entry name" value="Hcp1-like"/>
    <property type="match status" value="1"/>
</dbReference>
<dbReference type="InterPro" id="IPR008514">
    <property type="entry name" value="T6SS_Hcp"/>
</dbReference>
<keyword evidence="2" id="KW-1185">Reference proteome</keyword>
<sequence length="159" mass="17211">MAIYMKYGSAQGAVTETNHTNWVELLDVSWNMSRSIRSSVGVGQNRESTSAAVGEVTFTKFIDPASSVLTTYAFVGEAKDCEIDFTRVNQGGEVTFRKIKLTNAIVSSLTNSGHGKDRPTEVYRLNFTQIAITDTTETATGSSGSDSTVTYDLTQAKTT</sequence>
<proteinExistence type="predicted"/>
<dbReference type="EMBL" id="JAMSKV010000007">
    <property type="protein sequence ID" value="MCQ8278632.1"/>
    <property type="molecule type" value="Genomic_DNA"/>
</dbReference>
<evidence type="ECO:0000313" key="2">
    <source>
        <dbReference type="Proteomes" id="UP001524587"/>
    </source>
</evidence>
<name>A0ABT1W6X8_9PROT</name>
<dbReference type="Gene3D" id="2.30.110.20">
    <property type="entry name" value="Hcp1-like"/>
    <property type="match status" value="1"/>
</dbReference>
<comment type="caution">
    <text evidence="1">The sequence shown here is derived from an EMBL/GenBank/DDBJ whole genome shotgun (WGS) entry which is preliminary data.</text>
</comment>
<dbReference type="PANTHER" id="PTHR36152">
    <property type="entry name" value="CYTOPLASMIC PROTEIN-RELATED"/>
    <property type="match status" value="1"/>
</dbReference>
<accession>A0ABT1W6X8</accession>
<organism evidence="1 2">
    <name type="scientific">Endosaccharibacter trunci</name>
    <dbReference type="NCBI Taxonomy" id="2812733"/>
    <lineage>
        <taxon>Bacteria</taxon>
        <taxon>Pseudomonadati</taxon>
        <taxon>Pseudomonadota</taxon>
        <taxon>Alphaproteobacteria</taxon>
        <taxon>Acetobacterales</taxon>
        <taxon>Acetobacteraceae</taxon>
        <taxon>Endosaccharibacter</taxon>
    </lineage>
</organism>
<protein>
    <submittedName>
        <fullName evidence="1">Type VI secretion system tube protein Hcp</fullName>
    </submittedName>
</protein>
<dbReference type="Proteomes" id="UP001524587">
    <property type="component" value="Unassembled WGS sequence"/>
</dbReference>
<dbReference type="InterPro" id="IPR053165">
    <property type="entry name" value="HSI-I_assembly_Hcp1"/>
</dbReference>
<dbReference type="InterPro" id="IPR036624">
    <property type="entry name" value="Hcp1-lik_sf"/>
</dbReference>
<reference evidence="1 2" key="1">
    <citation type="submission" date="2022-06" db="EMBL/GenBank/DDBJ databases">
        <title>Endosaccharibacter gen. nov., sp. nov., endophytic bacteria isolated from sugarcane.</title>
        <authorList>
            <person name="Pitiwittayakul N."/>
            <person name="Yukphan P."/>
            <person name="Charoenyingcharoen P."/>
            <person name="Tanasupawat S."/>
        </authorList>
    </citation>
    <scope>NUCLEOTIDE SEQUENCE [LARGE SCALE GENOMIC DNA]</scope>
    <source>
        <strain evidence="1 2">KSS8</strain>
    </source>
</reference>
<evidence type="ECO:0000313" key="1">
    <source>
        <dbReference type="EMBL" id="MCQ8278632.1"/>
    </source>
</evidence>
<dbReference type="PANTHER" id="PTHR36152:SF1">
    <property type="entry name" value="UBIQUITIN-LIKE DOMAIN-CONTAINING PROTEIN"/>
    <property type="match status" value="1"/>
</dbReference>
<dbReference type="RefSeq" id="WP_422864115.1">
    <property type="nucleotide sequence ID" value="NZ_JAMSKV010000007.1"/>
</dbReference>
<dbReference type="Pfam" id="PF05638">
    <property type="entry name" value="T6SS_HCP"/>
    <property type="match status" value="1"/>
</dbReference>